<evidence type="ECO:0000313" key="3">
    <source>
        <dbReference type="Proteomes" id="UP000239471"/>
    </source>
</evidence>
<organism evidence="2 3">
    <name type="scientific">Clostridium vincentii</name>
    <dbReference type="NCBI Taxonomy" id="52704"/>
    <lineage>
        <taxon>Bacteria</taxon>
        <taxon>Bacillati</taxon>
        <taxon>Bacillota</taxon>
        <taxon>Clostridia</taxon>
        <taxon>Eubacteriales</taxon>
        <taxon>Clostridiaceae</taxon>
        <taxon>Clostridium</taxon>
    </lineage>
</organism>
<keyword evidence="1" id="KW-0812">Transmembrane</keyword>
<evidence type="ECO:0000313" key="2">
    <source>
        <dbReference type="EMBL" id="PRR81607.1"/>
    </source>
</evidence>
<protein>
    <submittedName>
        <fullName evidence="2">ABC-2 family transporter protein</fullName>
    </submittedName>
</protein>
<evidence type="ECO:0000256" key="1">
    <source>
        <dbReference type="SAM" id="Phobius"/>
    </source>
</evidence>
<keyword evidence="1" id="KW-0472">Membrane</keyword>
<comment type="caution">
    <text evidence="2">The sequence shown here is derived from an EMBL/GenBank/DDBJ whole genome shotgun (WGS) entry which is preliminary data.</text>
</comment>
<gene>
    <name evidence="2" type="ORF">CLVI_23320</name>
</gene>
<reference evidence="2 3" key="1">
    <citation type="submission" date="2018-03" db="EMBL/GenBank/DDBJ databases">
        <title>Genome sequence of Clostridium vincentii DSM 10228.</title>
        <authorList>
            <person name="Poehlein A."/>
            <person name="Daniel R."/>
        </authorList>
    </citation>
    <scope>NUCLEOTIDE SEQUENCE [LARGE SCALE GENOMIC DNA]</scope>
    <source>
        <strain evidence="2 3">DSM 10228</strain>
    </source>
</reference>
<feature type="transmembrane region" description="Helical" evidence="1">
    <location>
        <begin position="152"/>
        <end position="169"/>
    </location>
</feature>
<dbReference type="AlphaFoldDB" id="A0A2T0BCR9"/>
<dbReference type="OrthoDB" id="9784784at2"/>
<feature type="transmembrane region" description="Helical" evidence="1">
    <location>
        <begin position="199"/>
        <end position="221"/>
    </location>
</feature>
<proteinExistence type="predicted"/>
<keyword evidence="3" id="KW-1185">Reference proteome</keyword>
<feature type="transmembrane region" description="Helical" evidence="1">
    <location>
        <begin position="21"/>
        <end position="39"/>
    </location>
</feature>
<dbReference type="Pfam" id="PF12730">
    <property type="entry name" value="ABC2_membrane_4"/>
    <property type="match status" value="1"/>
</dbReference>
<name>A0A2T0BCR9_9CLOT</name>
<sequence>MYKLMKLELKKFKISGYIKGAIITNLIILGLLFMAVYLPEFGEDRIINNFNDVFWMTDAFVKAPFTIFAAVLISRLIISEYKNKTINVLFTYPINREKIMLAKLAVVATFTFITMIISNFFLNCSLFVLNIFINFTQDPLTVDILQKSMINIVLYSVTFAFINLIPVCVGMKKKSGSATIITSIILVSILNSGTNGNTLSSIIVIPIILAVIGAITSYLSIKDIEKVDVIDCY</sequence>
<dbReference type="Proteomes" id="UP000239471">
    <property type="component" value="Unassembled WGS sequence"/>
</dbReference>
<feature type="transmembrane region" description="Helical" evidence="1">
    <location>
        <begin position="99"/>
        <end position="132"/>
    </location>
</feature>
<feature type="transmembrane region" description="Helical" evidence="1">
    <location>
        <begin position="176"/>
        <end position="193"/>
    </location>
</feature>
<accession>A0A2T0BCR9</accession>
<feature type="transmembrane region" description="Helical" evidence="1">
    <location>
        <begin position="59"/>
        <end position="78"/>
    </location>
</feature>
<keyword evidence="1" id="KW-1133">Transmembrane helix</keyword>
<dbReference type="EMBL" id="PVXQ01000026">
    <property type="protein sequence ID" value="PRR81607.1"/>
    <property type="molecule type" value="Genomic_DNA"/>
</dbReference>